<organism evidence="8 9">
    <name type="scientific">Mortierella isabellina</name>
    <name type="common">Filamentous fungus</name>
    <name type="synonym">Umbelopsis isabellina</name>
    <dbReference type="NCBI Taxonomy" id="91625"/>
    <lineage>
        <taxon>Eukaryota</taxon>
        <taxon>Fungi</taxon>
        <taxon>Fungi incertae sedis</taxon>
        <taxon>Mucoromycota</taxon>
        <taxon>Mucoromycotina</taxon>
        <taxon>Umbelopsidomycetes</taxon>
        <taxon>Umbelopsidales</taxon>
        <taxon>Umbelopsidaceae</taxon>
        <taxon>Umbelopsis</taxon>
    </lineage>
</organism>
<evidence type="ECO:0000256" key="7">
    <source>
        <dbReference type="SAM" id="MobiDB-lite"/>
    </source>
</evidence>
<keyword evidence="9" id="KW-1185">Reference proteome</keyword>
<dbReference type="GO" id="GO:0005840">
    <property type="term" value="C:ribosome"/>
    <property type="evidence" value="ECO:0007669"/>
    <property type="project" value="UniProtKB-KW"/>
</dbReference>
<evidence type="ECO:0000256" key="2">
    <source>
        <dbReference type="ARBA" id="ARBA00008970"/>
    </source>
</evidence>
<accession>A0A8H7UCX5</accession>
<evidence type="ECO:0000256" key="4">
    <source>
        <dbReference type="ARBA" id="ARBA00023128"/>
    </source>
</evidence>
<evidence type="ECO:0000256" key="1">
    <source>
        <dbReference type="ARBA" id="ARBA00004173"/>
    </source>
</evidence>
<dbReference type="OrthoDB" id="2257454at2759"/>
<name>A0A8H7UCX5_MORIS</name>
<dbReference type="GO" id="GO:1990904">
    <property type="term" value="C:ribonucleoprotein complex"/>
    <property type="evidence" value="ECO:0007669"/>
    <property type="project" value="UniProtKB-KW"/>
</dbReference>
<dbReference type="EMBL" id="JAEPQZ010000005">
    <property type="protein sequence ID" value="KAG2180981.1"/>
    <property type="molecule type" value="Genomic_DNA"/>
</dbReference>
<evidence type="ECO:0000256" key="6">
    <source>
        <dbReference type="ARBA" id="ARBA00035132"/>
    </source>
</evidence>
<proteinExistence type="inferred from homology"/>
<evidence type="ECO:0000256" key="5">
    <source>
        <dbReference type="ARBA" id="ARBA00023274"/>
    </source>
</evidence>
<keyword evidence="5" id="KW-0687">Ribonucleoprotein</keyword>
<comment type="caution">
    <text evidence="8">The sequence shown here is derived from an EMBL/GenBank/DDBJ whole genome shotgun (WGS) entry which is preliminary data.</text>
</comment>
<evidence type="ECO:0000313" key="9">
    <source>
        <dbReference type="Proteomes" id="UP000654370"/>
    </source>
</evidence>
<dbReference type="Proteomes" id="UP000654370">
    <property type="component" value="Unassembled WGS sequence"/>
</dbReference>
<dbReference type="GO" id="GO:0005739">
    <property type="term" value="C:mitochondrion"/>
    <property type="evidence" value="ECO:0007669"/>
    <property type="project" value="UniProtKB-SubCell"/>
</dbReference>
<dbReference type="PANTHER" id="PTHR13362:SF2">
    <property type="entry name" value="SMALL RIBOSOMAL SUBUNIT PROTEIN MS33"/>
    <property type="match status" value="1"/>
</dbReference>
<dbReference type="PANTHER" id="PTHR13362">
    <property type="entry name" value="MITOCHONDRIAL RIBOSOMAL PROTEIN S33"/>
    <property type="match status" value="1"/>
</dbReference>
<keyword evidence="3" id="KW-0689">Ribosomal protein</keyword>
<dbReference type="AlphaFoldDB" id="A0A8H7UCX5"/>
<protein>
    <recommendedName>
        <fullName evidence="6">Small ribosomal subunit protein mS33</fullName>
    </recommendedName>
</protein>
<dbReference type="InterPro" id="IPR013219">
    <property type="entry name" value="Ribosomal_mS33"/>
</dbReference>
<feature type="compositionally biased region" description="Basic residues" evidence="7">
    <location>
        <begin position="83"/>
        <end position="105"/>
    </location>
</feature>
<reference evidence="8" key="1">
    <citation type="submission" date="2020-12" db="EMBL/GenBank/DDBJ databases">
        <title>Metabolic potential, ecology and presence of endohyphal bacteria is reflected in genomic diversity of Mucoromycotina.</title>
        <authorList>
            <person name="Muszewska A."/>
            <person name="Okrasinska A."/>
            <person name="Steczkiewicz K."/>
            <person name="Drgas O."/>
            <person name="Orlowska M."/>
            <person name="Perlinska-Lenart U."/>
            <person name="Aleksandrzak-Piekarczyk T."/>
            <person name="Szatraj K."/>
            <person name="Zielenkiewicz U."/>
            <person name="Pilsyk S."/>
            <person name="Malc E."/>
            <person name="Mieczkowski P."/>
            <person name="Kruszewska J.S."/>
            <person name="Biernat P."/>
            <person name="Pawlowska J."/>
        </authorList>
    </citation>
    <scope>NUCLEOTIDE SEQUENCE</scope>
    <source>
        <strain evidence="8">WA0000067209</strain>
    </source>
</reference>
<comment type="similarity">
    <text evidence="2">Belongs to the mitochondrion-specific ribosomal protein mS33 family.</text>
</comment>
<evidence type="ECO:0000256" key="3">
    <source>
        <dbReference type="ARBA" id="ARBA00022980"/>
    </source>
</evidence>
<comment type="subcellular location">
    <subcellularLocation>
        <location evidence="1">Mitochondrion</location>
    </subcellularLocation>
</comment>
<dbReference type="Pfam" id="PF08293">
    <property type="entry name" value="MRP-S33"/>
    <property type="match status" value="1"/>
</dbReference>
<gene>
    <name evidence="8" type="ORF">INT43_008563</name>
</gene>
<sequence>MSTPPSPARLAKLTQTVCKIFDTVYNPTAVRSGNKILRERLVGPSVSSYYPQPLIHFRDIKAAVPQLKLIDMDEKERLDEIARRKRRGKGAPKKGQGKRASIKKK</sequence>
<keyword evidence="4" id="KW-0496">Mitochondrion</keyword>
<evidence type="ECO:0000313" key="8">
    <source>
        <dbReference type="EMBL" id="KAG2180981.1"/>
    </source>
</evidence>
<feature type="region of interest" description="Disordered" evidence="7">
    <location>
        <begin position="81"/>
        <end position="105"/>
    </location>
</feature>